<feature type="compositionally biased region" description="Polar residues" evidence="7">
    <location>
        <begin position="83"/>
        <end position="93"/>
    </location>
</feature>
<keyword evidence="11" id="KW-1185">Reference proteome</keyword>
<feature type="transmembrane region" description="Helical" evidence="8">
    <location>
        <begin position="452"/>
        <end position="474"/>
    </location>
</feature>
<feature type="transmembrane region" description="Helical" evidence="8">
    <location>
        <begin position="512"/>
        <end position="538"/>
    </location>
</feature>
<feature type="transmembrane region" description="Helical" evidence="8">
    <location>
        <begin position="377"/>
        <end position="398"/>
    </location>
</feature>
<name>A0AAN9TKU8_9HEMI</name>
<dbReference type="PANTHER" id="PTHR35578:SF6">
    <property type="entry name" value="PROLINE-RICH TRANSMEMBRANE PROTEIN 4"/>
    <property type="match status" value="1"/>
</dbReference>
<evidence type="ECO:0000259" key="9">
    <source>
        <dbReference type="Pfam" id="PF25987"/>
    </source>
</evidence>
<sequence length="728" mass="80575">MNAWYCKPLDSGSDNSFSFDKSLLGEDPQEFYNRTLASKASTMRNDGSLQRTSRAPPLPSALIPIASTPKYSGSPTLDGVDTSAGSHSSTNRGFFTPPLPKNQFNFPFADKPTLRGSNSEAAPSNKRPMPPVISKTVDKERIPIIRPDLIPPSDTKKKTINTPTFQKLPEGLNYSEPSSSPSSTTNRSNDTFELVVPVVHNISHTNVLRLLDNGNKHDYFGNNKPPLSTDVKAAPPPAKVFKEEVIKQMGAPPSRPPAQPPGPPSHVAQSPVAQSPVQTPHVIPAVPAQPPSVHQPPYYSYPSPSNDNNVYDTHDDTGATFAHRPHDERRIIKQQQVTEEGRMPGGSLVAHGSDIVNTLPEHPEPRVRHILGIAWNIHIYLMAVLFAVLACASVFSLLRVRSYKWLLPYSYFVAVHSLLAVIGAVRSVYLFYDAYNIDRSFAKPVNRLMLNVVFPLLVCLFSLMFVFILKIVDLKADVYYSGRKSNLFLLLVLVYLALSVSVDLFADRTSYAANLLLVSQCLFVALCILLGLAYIAFYKYANRSSLRKQNSVYGTAFTDPLRPSLAHAIRVMLATSLLSLLMAAILLIGMFCIYDQPHPWLWWAFQLSVRVIEVSICFLVFWAAVQPLRGEDEKETQSHNSASGFPLFPWGTTGTASRGSEHGHADDFYPTICPATQVIHNYSSLRHHPYAPGSSNFVQLSSASHFEPRDESKIYAGHPFETTYGNVK</sequence>
<keyword evidence="4" id="KW-0732">Signal</keyword>
<feature type="region of interest" description="Disordered" evidence="7">
    <location>
        <begin position="249"/>
        <end position="311"/>
    </location>
</feature>
<feature type="compositionally biased region" description="Pro residues" evidence="7">
    <location>
        <begin position="253"/>
        <end position="264"/>
    </location>
</feature>
<feature type="transmembrane region" description="Helical" evidence="8">
    <location>
        <begin position="571"/>
        <end position="594"/>
    </location>
</feature>
<evidence type="ECO:0000256" key="5">
    <source>
        <dbReference type="ARBA" id="ARBA00022989"/>
    </source>
</evidence>
<reference evidence="10 11" key="1">
    <citation type="submission" date="2024-03" db="EMBL/GenBank/DDBJ databases">
        <title>Adaptation during the transition from Ophiocordyceps entomopathogen to insect associate is accompanied by gene loss and intensified selection.</title>
        <authorList>
            <person name="Ward C.M."/>
            <person name="Onetto C.A."/>
            <person name="Borneman A.R."/>
        </authorList>
    </citation>
    <scope>NUCLEOTIDE SEQUENCE [LARGE SCALE GENOMIC DNA]</scope>
    <source>
        <strain evidence="10">AWRI1</strain>
        <tissue evidence="10">Single Adult Female</tissue>
    </source>
</reference>
<evidence type="ECO:0000256" key="1">
    <source>
        <dbReference type="ARBA" id="ARBA00004141"/>
    </source>
</evidence>
<feature type="transmembrane region" description="Helical" evidence="8">
    <location>
        <begin position="486"/>
        <end position="506"/>
    </location>
</feature>
<organism evidence="10 11">
    <name type="scientific">Parthenolecanium corni</name>
    <dbReference type="NCBI Taxonomy" id="536013"/>
    <lineage>
        <taxon>Eukaryota</taxon>
        <taxon>Metazoa</taxon>
        <taxon>Ecdysozoa</taxon>
        <taxon>Arthropoda</taxon>
        <taxon>Hexapoda</taxon>
        <taxon>Insecta</taxon>
        <taxon>Pterygota</taxon>
        <taxon>Neoptera</taxon>
        <taxon>Paraneoptera</taxon>
        <taxon>Hemiptera</taxon>
        <taxon>Sternorrhyncha</taxon>
        <taxon>Coccoidea</taxon>
        <taxon>Coccidae</taxon>
        <taxon>Parthenolecanium</taxon>
    </lineage>
</organism>
<keyword evidence="5 8" id="KW-1133">Transmembrane helix</keyword>
<feature type="domain" description="Proline-rich transmembrane protein 3/4" evidence="9">
    <location>
        <begin position="367"/>
        <end position="630"/>
    </location>
</feature>
<dbReference type="PANTHER" id="PTHR35578">
    <property type="entry name" value="PROLINE-RICH TRANSMEMBRANE PROTEIN 4-RELATED"/>
    <property type="match status" value="1"/>
</dbReference>
<dbReference type="EMBL" id="JBBCAQ010000019">
    <property type="protein sequence ID" value="KAK7595072.1"/>
    <property type="molecule type" value="Genomic_DNA"/>
</dbReference>
<dbReference type="InterPro" id="IPR052836">
    <property type="entry name" value="PRRT_domain-containing"/>
</dbReference>
<feature type="compositionally biased region" description="Low complexity" evidence="7">
    <location>
        <begin position="296"/>
        <end position="305"/>
    </location>
</feature>
<keyword evidence="6 8" id="KW-0472">Membrane</keyword>
<comment type="subcellular location">
    <subcellularLocation>
        <location evidence="1">Membrane</location>
        <topology evidence="1">Multi-pass membrane protein</topology>
    </subcellularLocation>
</comment>
<evidence type="ECO:0000256" key="3">
    <source>
        <dbReference type="ARBA" id="ARBA00022692"/>
    </source>
</evidence>
<evidence type="ECO:0000256" key="2">
    <source>
        <dbReference type="ARBA" id="ARBA00022553"/>
    </source>
</evidence>
<proteinExistence type="predicted"/>
<feature type="transmembrane region" description="Helical" evidence="8">
    <location>
        <begin position="600"/>
        <end position="625"/>
    </location>
</feature>
<dbReference type="Pfam" id="PF25987">
    <property type="entry name" value="PRRT3"/>
    <property type="match status" value="1"/>
</dbReference>
<feature type="compositionally biased region" description="Polar residues" evidence="7">
    <location>
        <begin position="267"/>
        <end position="278"/>
    </location>
</feature>
<feature type="region of interest" description="Disordered" evidence="7">
    <location>
        <begin position="147"/>
        <end position="188"/>
    </location>
</feature>
<evidence type="ECO:0000256" key="6">
    <source>
        <dbReference type="ARBA" id="ARBA00023136"/>
    </source>
</evidence>
<dbReference type="Proteomes" id="UP001367676">
    <property type="component" value="Unassembled WGS sequence"/>
</dbReference>
<feature type="region of interest" description="Disordered" evidence="7">
    <location>
        <begin position="65"/>
        <end position="132"/>
    </location>
</feature>
<evidence type="ECO:0000256" key="7">
    <source>
        <dbReference type="SAM" id="MobiDB-lite"/>
    </source>
</evidence>
<comment type="caution">
    <text evidence="10">The sequence shown here is derived from an EMBL/GenBank/DDBJ whole genome shotgun (WGS) entry which is preliminary data.</text>
</comment>
<keyword evidence="3 8" id="KW-0812">Transmembrane</keyword>
<evidence type="ECO:0000313" key="10">
    <source>
        <dbReference type="EMBL" id="KAK7595072.1"/>
    </source>
</evidence>
<gene>
    <name evidence="10" type="ORF">V9T40_001505</name>
</gene>
<feature type="transmembrane region" description="Helical" evidence="8">
    <location>
        <begin position="410"/>
        <end position="432"/>
    </location>
</feature>
<protein>
    <recommendedName>
        <fullName evidence="9">Proline-rich transmembrane protein 3/4 domain-containing protein</fullName>
    </recommendedName>
</protein>
<evidence type="ECO:0000256" key="8">
    <source>
        <dbReference type="SAM" id="Phobius"/>
    </source>
</evidence>
<dbReference type="AlphaFoldDB" id="A0AAN9TKU8"/>
<feature type="compositionally biased region" description="Low complexity" evidence="7">
    <location>
        <begin position="175"/>
        <end position="188"/>
    </location>
</feature>
<keyword evidence="2" id="KW-0597">Phosphoprotein</keyword>
<dbReference type="InterPro" id="IPR059081">
    <property type="entry name" value="PRRT3-4"/>
</dbReference>
<accession>A0AAN9TKU8</accession>
<evidence type="ECO:0000256" key="4">
    <source>
        <dbReference type="ARBA" id="ARBA00022729"/>
    </source>
</evidence>
<evidence type="ECO:0000313" key="11">
    <source>
        <dbReference type="Proteomes" id="UP001367676"/>
    </source>
</evidence>